<evidence type="ECO:0000256" key="5">
    <source>
        <dbReference type="ARBA" id="ARBA00023136"/>
    </source>
</evidence>
<evidence type="ECO:0000313" key="12">
    <source>
        <dbReference type="Proteomes" id="UP001176940"/>
    </source>
</evidence>
<dbReference type="InterPro" id="IPR013783">
    <property type="entry name" value="Ig-like_fold"/>
</dbReference>
<keyword evidence="3" id="KW-0732">Signal</keyword>
<comment type="caution">
    <text evidence="11">The sequence shown here is derived from an EMBL/GenBank/DDBJ whole genome shotgun (WGS) entry which is preliminary data.</text>
</comment>
<name>A0ABN9M8S1_9NEOB</name>
<feature type="domain" description="Ig-like" evidence="10">
    <location>
        <begin position="96"/>
        <end position="187"/>
    </location>
</feature>
<evidence type="ECO:0000256" key="7">
    <source>
        <dbReference type="ARBA" id="ARBA00023180"/>
    </source>
</evidence>
<dbReference type="InterPro" id="IPR036179">
    <property type="entry name" value="Ig-like_dom_sf"/>
</dbReference>
<dbReference type="PANTHER" id="PTHR46841:SF7">
    <property type="entry name" value="IG-LIKE DOMAIN-CONTAINING PROTEIN"/>
    <property type="match status" value="1"/>
</dbReference>
<gene>
    <name evidence="11" type="ORF">RIMI_LOCUS16849559</name>
</gene>
<dbReference type="PANTHER" id="PTHR46841">
    <property type="entry name" value="OX-2 MEMBRANE GLYCOPROTEIN"/>
    <property type="match status" value="1"/>
</dbReference>
<evidence type="ECO:0000256" key="9">
    <source>
        <dbReference type="SAM" id="Phobius"/>
    </source>
</evidence>
<accession>A0ABN9M8S1</accession>
<evidence type="ECO:0000259" key="10">
    <source>
        <dbReference type="PROSITE" id="PS50835"/>
    </source>
</evidence>
<dbReference type="Pfam" id="PF08205">
    <property type="entry name" value="C2-set_2"/>
    <property type="match status" value="1"/>
</dbReference>
<dbReference type="InterPro" id="IPR007110">
    <property type="entry name" value="Ig-like_dom"/>
</dbReference>
<keyword evidence="5 9" id="KW-0472">Membrane</keyword>
<dbReference type="Gene3D" id="2.60.40.10">
    <property type="entry name" value="Immunoglobulins"/>
    <property type="match status" value="2"/>
</dbReference>
<evidence type="ECO:0000256" key="6">
    <source>
        <dbReference type="ARBA" id="ARBA00023157"/>
    </source>
</evidence>
<keyword evidence="12" id="KW-1185">Reference proteome</keyword>
<evidence type="ECO:0000256" key="2">
    <source>
        <dbReference type="ARBA" id="ARBA00022692"/>
    </source>
</evidence>
<evidence type="ECO:0000256" key="8">
    <source>
        <dbReference type="ARBA" id="ARBA00023319"/>
    </source>
</evidence>
<keyword evidence="4 9" id="KW-1133">Transmembrane helix</keyword>
<keyword evidence="6" id="KW-1015">Disulfide bond</keyword>
<evidence type="ECO:0000256" key="1">
    <source>
        <dbReference type="ARBA" id="ARBA00004167"/>
    </source>
</evidence>
<keyword evidence="8" id="KW-0393">Immunoglobulin domain</keyword>
<dbReference type="EMBL" id="CAUEEQ010047914">
    <property type="protein sequence ID" value="CAJ0959515.1"/>
    <property type="molecule type" value="Genomic_DNA"/>
</dbReference>
<keyword evidence="2 9" id="KW-0812">Transmembrane</keyword>
<evidence type="ECO:0000313" key="11">
    <source>
        <dbReference type="EMBL" id="CAJ0959515.1"/>
    </source>
</evidence>
<dbReference type="SUPFAM" id="SSF48726">
    <property type="entry name" value="Immunoglobulin"/>
    <property type="match status" value="2"/>
</dbReference>
<dbReference type="Proteomes" id="UP001176940">
    <property type="component" value="Unassembled WGS sequence"/>
</dbReference>
<protein>
    <recommendedName>
        <fullName evidence="10">Ig-like domain-containing protein</fullName>
    </recommendedName>
</protein>
<dbReference type="InterPro" id="IPR013162">
    <property type="entry name" value="CD80_C2-set"/>
</dbReference>
<dbReference type="InterPro" id="IPR047164">
    <property type="entry name" value="OX2G-like"/>
</dbReference>
<comment type="subcellular location">
    <subcellularLocation>
        <location evidence="1">Membrane</location>
        <topology evidence="1">Single-pass membrane protein</topology>
    </subcellularLocation>
</comment>
<evidence type="ECO:0000256" key="3">
    <source>
        <dbReference type="ARBA" id="ARBA00022729"/>
    </source>
</evidence>
<evidence type="ECO:0000256" key="4">
    <source>
        <dbReference type="ARBA" id="ARBA00022989"/>
    </source>
</evidence>
<organism evidence="11 12">
    <name type="scientific">Ranitomeya imitator</name>
    <name type="common">mimic poison frog</name>
    <dbReference type="NCBI Taxonomy" id="111125"/>
    <lineage>
        <taxon>Eukaryota</taxon>
        <taxon>Metazoa</taxon>
        <taxon>Chordata</taxon>
        <taxon>Craniata</taxon>
        <taxon>Vertebrata</taxon>
        <taxon>Euteleostomi</taxon>
        <taxon>Amphibia</taxon>
        <taxon>Batrachia</taxon>
        <taxon>Anura</taxon>
        <taxon>Neobatrachia</taxon>
        <taxon>Hyloidea</taxon>
        <taxon>Dendrobatidae</taxon>
        <taxon>Dendrobatinae</taxon>
        <taxon>Ranitomeya</taxon>
    </lineage>
</organism>
<keyword evidence="7" id="KW-0325">Glycoprotein</keyword>
<reference evidence="11" key="1">
    <citation type="submission" date="2023-07" db="EMBL/GenBank/DDBJ databases">
        <authorList>
            <person name="Stuckert A."/>
        </authorList>
    </citation>
    <scope>NUCLEOTIDE SEQUENCE</scope>
</reference>
<proteinExistence type="predicted"/>
<sequence length="251" mass="27967">MTNESNVIQITWHKESGNFTGAMATASKAYGQKLVGHYMNRAKHSSHKSLNISAITINPVTLVDEGCFKCIFNLFPLGASTGTICLKVNEEQILEPNLEVHEIGPPDIRDKLYIVTCSATGNPAPNITWMLPENLNTAPELYSFVNQNETETVISNFTLNISSTRYSKVHVICVVRHPALDSEKYLSTDINGTGNKDSDWKFASTFIIVFIILMLSLALIIVLVHMKKKSKSKRILEKRPDTISTGRLLRT</sequence>
<feature type="transmembrane region" description="Helical" evidence="9">
    <location>
        <begin position="202"/>
        <end position="224"/>
    </location>
</feature>
<dbReference type="PROSITE" id="PS50835">
    <property type="entry name" value="IG_LIKE"/>
    <property type="match status" value="1"/>
</dbReference>